<comment type="function">
    <text evidence="1 7">Tetrapolymerization of the monopyrrole PBG into the hydroxymethylbilane pre-uroporphyrinogen in several discrete steps.</text>
</comment>
<evidence type="ECO:0000256" key="2">
    <source>
        <dbReference type="ARBA" id="ARBA00005638"/>
    </source>
</evidence>
<evidence type="ECO:0000256" key="1">
    <source>
        <dbReference type="ARBA" id="ARBA00002869"/>
    </source>
</evidence>
<dbReference type="InterPro" id="IPR022418">
    <property type="entry name" value="Porphobilinogen_deaminase_C"/>
</dbReference>
<dbReference type="EC" id="2.5.1.61" evidence="7"/>
<dbReference type="Proteomes" id="UP000237846">
    <property type="component" value="Unassembled WGS sequence"/>
</dbReference>
<organism evidence="10 11">
    <name type="scientific">Allonocardiopsis opalescens</name>
    <dbReference type="NCBI Taxonomy" id="1144618"/>
    <lineage>
        <taxon>Bacteria</taxon>
        <taxon>Bacillati</taxon>
        <taxon>Actinomycetota</taxon>
        <taxon>Actinomycetes</taxon>
        <taxon>Streptosporangiales</taxon>
        <taxon>Allonocardiopsis</taxon>
    </lineage>
</organism>
<comment type="caution">
    <text evidence="10">The sequence shown here is derived from an EMBL/GenBank/DDBJ whole genome shotgun (WGS) entry which is preliminary data.</text>
</comment>
<dbReference type="PROSITE" id="PS00533">
    <property type="entry name" value="PORPHOBILINOGEN_DEAM"/>
    <property type="match status" value="1"/>
</dbReference>
<feature type="domain" description="Porphobilinogen deaminase N-terminal" evidence="8">
    <location>
        <begin position="12"/>
        <end position="216"/>
    </location>
</feature>
<dbReference type="Gene3D" id="3.30.160.40">
    <property type="entry name" value="Porphobilinogen deaminase, C-terminal domain"/>
    <property type="match status" value="1"/>
</dbReference>
<evidence type="ECO:0000259" key="8">
    <source>
        <dbReference type="Pfam" id="PF01379"/>
    </source>
</evidence>
<dbReference type="AlphaFoldDB" id="A0A2T0Q7X2"/>
<comment type="subunit">
    <text evidence="3 7">Monomer.</text>
</comment>
<name>A0A2T0Q7X2_9ACTN</name>
<dbReference type="EMBL" id="PVZC01000003">
    <property type="protein sequence ID" value="PRX99882.1"/>
    <property type="molecule type" value="Genomic_DNA"/>
</dbReference>
<keyword evidence="4 7" id="KW-0808">Transferase</keyword>
<dbReference type="NCBIfam" id="TIGR00212">
    <property type="entry name" value="hemC"/>
    <property type="match status" value="1"/>
</dbReference>
<comment type="similarity">
    <text evidence="2 7">Belongs to the HMBS family.</text>
</comment>
<dbReference type="InterPro" id="IPR022419">
    <property type="entry name" value="Porphobilin_deaminase_cofac_BS"/>
</dbReference>
<dbReference type="SUPFAM" id="SSF54782">
    <property type="entry name" value="Porphobilinogen deaminase (hydroxymethylbilane synthase), C-terminal domain"/>
    <property type="match status" value="1"/>
</dbReference>
<dbReference type="Gene3D" id="3.40.190.10">
    <property type="entry name" value="Periplasmic binding protein-like II"/>
    <property type="match status" value="2"/>
</dbReference>
<dbReference type="PANTHER" id="PTHR11557">
    <property type="entry name" value="PORPHOBILINOGEN DEAMINASE"/>
    <property type="match status" value="1"/>
</dbReference>
<dbReference type="GO" id="GO:0006782">
    <property type="term" value="P:protoporphyrinogen IX biosynthetic process"/>
    <property type="evidence" value="ECO:0007669"/>
    <property type="project" value="UniProtKB-UniRule"/>
</dbReference>
<dbReference type="PIRSF" id="PIRSF001438">
    <property type="entry name" value="4pyrrol_synth_OHMeBilane_synth"/>
    <property type="match status" value="1"/>
</dbReference>
<accession>A0A2T0Q7X2</accession>
<evidence type="ECO:0000256" key="7">
    <source>
        <dbReference type="HAMAP-Rule" id="MF_00260"/>
    </source>
</evidence>
<dbReference type="InterPro" id="IPR000860">
    <property type="entry name" value="HemC"/>
</dbReference>
<feature type="modified residue" description="S-(dipyrrolylmethanemethyl)cysteine" evidence="7">
    <location>
        <position position="246"/>
    </location>
</feature>
<proteinExistence type="inferred from homology"/>
<dbReference type="PRINTS" id="PR00151">
    <property type="entry name" value="PORPHBDMNASE"/>
</dbReference>
<evidence type="ECO:0000256" key="6">
    <source>
        <dbReference type="ARBA" id="ARBA00048169"/>
    </source>
</evidence>
<keyword evidence="5 7" id="KW-0627">Porphyrin biosynthesis</keyword>
<dbReference type="InterPro" id="IPR036803">
    <property type="entry name" value="Porphobilinogen_deaminase_C_sf"/>
</dbReference>
<dbReference type="FunFam" id="3.40.190.10:FF:000005">
    <property type="entry name" value="Porphobilinogen deaminase"/>
    <property type="match status" value="1"/>
</dbReference>
<dbReference type="Pfam" id="PF01379">
    <property type="entry name" value="Porphobil_deam"/>
    <property type="match status" value="1"/>
</dbReference>
<dbReference type="HAMAP" id="MF_00260">
    <property type="entry name" value="Porphobil_deam"/>
    <property type="match status" value="1"/>
</dbReference>
<evidence type="ECO:0000313" key="10">
    <source>
        <dbReference type="EMBL" id="PRX99882.1"/>
    </source>
</evidence>
<evidence type="ECO:0000256" key="5">
    <source>
        <dbReference type="ARBA" id="ARBA00023244"/>
    </source>
</evidence>
<dbReference type="GO" id="GO:0004418">
    <property type="term" value="F:hydroxymethylbilane synthase activity"/>
    <property type="evidence" value="ECO:0007669"/>
    <property type="project" value="UniProtKB-UniRule"/>
</dbReference>
<evidence type="ECO:0000259" key="9">
    <source>
        <dbReference type="Pfam" id="PF03900"/>
    </source>
</evidence>
<protein>
    <recommendedName>
        <fullName evidence="7">Porphobilinogen deaminase</fullName>
        <shortName evidence="7">PBG</shortName>
        <ecNumber evidence="7">2.5.1.61</ecNumber>
    </recommendedName>
    <alternativeName>
        <fullName evidence="7">Hydroxymethylbilane synthase</fullName>
        <shortName evidence="7">HMBS</shortName>
    </alternativeName>
    <alternativeName>
        <fullName evidence="7">Pre-uroporphyrinogen synthase</fullName>
    </alternativeName>
</protein>
<dbReference type="GO" id="GO:0005737">
    <property type="term" value="C:cytoplasm"/>
    <property type="evidence" value="ECO:0007669"/>
    <property type="project" value="UniProtKB-UniRule"/>
</dbReference>
<comment type="cofactor">
    <cofactor evidence="7">
        <name>dipyrromethane</name>
        <dbReference type="ChEBI" id="CHEBI:60342"/>
    </cofactor>
    <text evidence="7">Binds 1 dipyrromethane group covalently.</text>
</comment>
<comment type="miscellaneous">
    <text evidence="7">The porphobilinogen subunits are added to the dipyrromethane group.</text>
</comment>
<dbReference type="SUPFAM" id="SSF53850">
    <property type="entry name" value="Periplasmic binding protein-like II"/>
    <property type="match status" value="1"/>
</dbReference>
<evidence type="ECO:0000256" key="4">
    <source>
        <dbReference type="ARBA" id="ARBA00022679"/>
    </source>
</evidence>
<dbReference type="RefSeq" id="WP_106244889.1">
    <property type="nucleotide sequence ID" value="NZ_PVZC01000003.1"/>
</dbReference>
<evidence type="ECO:0000256" key="3">
    <source>
        <dbReference type="ARBA" id="ARBA00011245"/>
    </source>
</evidence>
<dbReference type="Pfam" id="PF03900">
    <property type="entry name" value="Porphobil_deamC"/>
    <property type="match status" value="1"/>
</dbReference>
<keyword evidence="11" id="KW-1185">Reference proteome</keyword>
<dbReference type="PANTHER" id="PTHR11557:SF0">
    <property type="entry name" value="PORPHOBILINOGEN DEAMINASE"/>
    <property type="match status" value="1"/>
</dbReference>
<evidence type="ECO:0000313" key="11">
    <source>
        <dbReference type="Proteomes" id="UP000237846"/>
    </source>
</evidence>
<dbReference type="InterPro" id="IPR022417">
    <property type="entry name" value="Porphobilin_deaminase_N"/>
</dbReference>
<feature type="domain" description="Porphobilinogen deaminase C-terminal" evidence="9">
    <location>
        <begin position="231"/>
        <end position="299"/>
    </location>
</feature>
<sequence length="312" mass="32201">MSPTHRPGGPPLRLGTRRSLMATTQSQAVADALTERTGAAVELVGVTTYGDVTTTHLAQLGGTGVFVSALRDKLLADEIDFAVHSLKDLPTAAPEGLALAAVPARDDHRDALCARGGADLTALPPGARVGTGAPRRVAQLAAIRPDLAYVPIRGNADTRLGKVASGELDAVVLAHAGLRRIGRLAEVTEVLDDDRMLPAPGQGALAVECRADRPDLVELLGALDDPATRRAVTAERTVLAVLEAGCSAPVGAYASESGGRLDLRAAVIAVDGTDRVRMEMSADVGSAAELGRALAERMLERGADALMGGKPR</sequence>
<reference evidence="10 11" key="1">
    <citation type="submission" date="2018-03" db="EMBL/GenBank/DDBJ databases">
        <title>Genomic Encyclopedia of Archaeal and Bacterial Type Strains, Phase II (KMG-II): from individual species to whole genera.</title>
        <authorList>
            <person name="Goeker M."/>
        </authorList>
    </citation>
    <scope>NUCLEOTIDE SEQUENCE [LARGE SCALE GENOMIC DNA]</scope>
    <source>
        <strain evidence="10 11">DSM 45601</strain>
    </source>
</reference>
<gene>
    <name evidence="7" type="primary">hemC</name>
    <name evidence="10" type="ORF">CLV72_103489</name>
</gene>
<comment type="catalytic activity">
    <reaction evidence="6 7">
        <text>4 porphobilinogen + H2O = hydroxymethylbilane + 4 NH4(+)</text>
        <dbReference type="Rhea" id="RHEA:13185"/>
        <dbReference type="ChEBI" id="CHEBI:15377"/>
        <dbReference type="ChEBI" id="CHEBI:28938"/>
        <dbReference type="ChEBI" id="CHEBI:57845"/>
        <dbReference type="ChEBI" id="CHEBI:58126"/>
        <dbReference type="EC" id="2.5.1.61"/>
    </reaction>
</comment>
<dbReference type="OrthoDB" id="9810298at2"/>